<dbReference type="GO" id="GO:0009245">
    <property type="term" value="P:lipid A biosynthetic process"/>
    <property type="evidence" value="ECO:0007669"/>
    <property type="project" value="UniProtKB-KW"/>
</dbReference>
<dbReference type="PROSITE" id="PS00101">
    <property type="entry name" value="HEXAPEP_TRANSFERASES"/>
    <property type="match status" value="1"/>
</dbReference>
<dbReference type="AlphaFoldDB" id="A0A2M9A5P1"/>
<accession>A0A2M9A5P1</accession>
<dbReference type="Pfam" id="PF13720">
    <property type="entry name" value="Acetyltransf_11"/>
    <property type="match status" value="1"/>
</dbReference>
<keyword evidence="3 8" id="KW-0808">Transferase</keyword>
<proteinExistence type="predicted"/>
<dbReference type="InterPro" id="IPR010137">
    <property type="entry name" value="Lipid_A_LpxA"/>
</dbReference>
<evidence type="ECO:0000259" key="7">
    <source>
        <dbReference type="Pfam" id="PF13720"/>
    </source>
</evidence>
<feature type="domain" description="UDP N-acetylglucosamine O-acyltransferase C-terminal" evidence="7">
    <location>
        <begin position="174"/>
        <end position="235"/>
    </location>
</feature>
<dbReference type="RefSeq" id="WP_241899449.1">
    <property type="nucleotide sequence ID" value="NZ_PGEX01000001.1"/>
</dbReference>
<evidence type="ECO:0000256" key="3">
    <source>
        <dbReference type="ARBA" id="ARBA00022679"/>
    </source>
</evidence>
<dbReference type="InterPro" id="IPR018357">
    <property type="entry name" value="Hexapep_transf_CS"/>
</dbReference>
<keyword evidence="4" id="KW-0677">Repeat</keyword>
<protein>
    <submittedName>
        <fullName evidence="8">Acyl-[acyl-carrier-protein]--UDP-N-acetylglucosamine O-acyltransferase</fullName>
    </submittedName>
</protein>
<dbReference type="PIRSF" id="PIRSF000456">
    <property type="entry name" value="UDP-GlcNAc_acltr"/>
    <property type="match status" value="1"/>
</dbReference>
<dbReference type="EMBL" id="PGEX01000001">
    <property type="protein sequence ID" value="PJJ40947.1"/>
    <property type="molecule type" value="Genomic_DNA"/>
</dbReference>
<evidence type="ECO:0000256" key="4">
    <source>
        <dbReference type="ARBA" id="ARBA00022737"/>
    </source>
</evidence>
<organism evidence="8 9">
    <name type="scientific">Hallerella succinigenes</name>
    <dbReference type="NCBI Taxonomy" id="1896222"/>
    <lineage>
        <taxon>Bacteria</taxon>
        <taxon>Pseudomonadati</taxon>
        <taxon>Fibrobacterota</taxon>
        <taxon>Fibrobacteria</taxon>
        <taxon>Fibrobacterales</taxon>
        <taxon>Fibrobacteraceae</taxon>
        <taxon>Hallerella</taxon>
    </lineage>
</organism>
<evidence type="ECO:0000313" key="8">
    <source>
        <dbReference type="EMBL" id="PJJ40947.1"/>
    </source>
</evidence>
<dbReference type="GO" id="GO:0008780">
    <property type="term" value="F:acyl-[acyl-carrier-protein]-UDP-N-acetylglucosamine O-acyltransferase activity"/>
    <property type="evidence" value="ECO:0007669"/>
    <property type="project" value="InterPro"/>
</dbReference>
<keyword evidence="2" id="KW-0441">Lipid A biosynthesis</keyword>
<evidence type="ECO:0000256" key="2">
    <source>
        <dbReference type="ARBA" id="ARBA00022556"/>
    </source>
</evidence>
<reference evidence="8 9" key="1">
    <citation type="submission" date="2017-11" db="EMBL/GenBank/DDBJ databases">
        <title>Animal gut microbial communities from fecal samples from Wisconsin, USA.</title>
        <authorList>
            <person name="Neumann A."/>
        </authorList>
    </citation>
    <scope>NUCLEOTIDE SEQUENCE [LARGE SCALE GENOMIC DNA]</scope>
    <source>
        <strain evidence="8 9">UWS3</strain>
    </source>
</reference>
<dbReference type="PANTHER" id="PTHR43480:SF1">
    <property type="entry name" value="ACYL-[ACYL-CARRIER-PROTEIN]--UDP-N-ACETYLGLUCOSAMINE O-ACYLTRANSFERASE, MITOCHONDRIAL-RELATED"/>
    <property type="match status" value="1"/>
</dbReference>
<dbReference type="Pfam" id="PF00132">
    <property type="entry name" value="Hexapep"/>
    <property type="match status" value="1"/>
</dbReference>
<dbReference type="NCBIfam" id="NF003657">
    <property type="entry name" value="PRK05289.1"/>
    <property type="match status" value="1"/>
</dbReference>
<dbReference type="PANTHER" id="PTHR43480">
    <property type="entry name" value="ACYL-[ACYL-CARRIER-PROTEIN]--UDP-N-ACETYLGLUCOSAMINE O-ACYLTRANSFERASE"/>
    <property type="match status" value="1"/>
</dbReference>
<evidence type="ECO:0000256" key="6">
    <source>
        <dbReference type="ARBA" id="ARBA00023315"/>
    </source>
</evidence>
<keyword evidence="6 8" id="KW-0012">Acyltransferase</keyword>
<dbReference type="SUPFAM" id="SSF51161">
    <property type="entry name" value="Trimeric LpxA-like enzymes"/>
    <property type="match status" value="1"/>
</dbReference>
<name>A0A2M9A5P1_9BACT</name>
<comment type="caution">
    <text evidence="8">The sequence shown here is derived from an EMBL/GenBank/DDBJ whole genome shotgun (WGS) entry which is preliminary data.</text>
</comment>
<sequence>MMIHPSAYVSPNAQVADSACIGPWCLVEDFVEIGENVVLESRVHVLSHVKIGAGTKVFDGASLGNIPQDLKFGGEETTLEIGERCTIREYATLHRGTAATGKTVVGDDVLMMAYVHVAHDCRIGNGVVISNAVQLAGHVQIGEYANLGGTAGVTQNCRIGAFSFIGAALKVDKDVPPYVKALGNPLRFAGVNLHALRRFPERFPESKIVEIERMYREFYHSKRPAEEMAKEMAKSEDLVIQNFFAENRPLIR</sequence>
<evidence type="ECO:0000256" key="5">
    <source>
        <dbReference type="ARBA" id="ARBA00023098"/>
    </source>
</evidence>
<dbReference type="Proteomes" id="UP000231134">
    <property type="component" value="Unassembled WGS sequence"/>
</dbReference>
<keyword evidence="5" id="KW-0443">Lipid metabolism</keyword>
<gene>
    <name evidence="8" type="ORF">BGX16_0899</name>
</gene>
<dbReference type="Gene3D" id="2.160.10.10">
    <property type="entry name" value="Hexapeptide repeat proteins"/>
    <property type="match status" value="1"/>
</dbReference>
<keyword evidence="1" id="KW-0444">Lipid biosynthesis</keyword>
<evidence type="ECO:0000256" key="1">
    <source>
        <dbReference type="ARBA" id="ARBA00022516"/>
    </source>
</evidence>
<evidence type="ECO:0000313" key="9">
    <source>
        <dbReference type="Proteomes" id="UP000231134"/>
    </source>
</evidence>
<dbReference type="InterPro" id="IPR001451">
    <property type="entry name" value="Hexapep"/>
</dbReference>
<dbReference type="NCBIfam" id="TIGR01852">
    <property type="entry name" value="lipid_A_lpxA"/>
    <property type="match status" value="1"/>
</dbReference>
<keyword evidence="9" id="KW-1185">Reference proteome</keyword>
<dbReference type="InterPro" id="IPR011004">
    <property type="entry name" value="Trimer_LpxA-like_sf"/>
</dbReference>
<dbReference type="GO" id="GO:0016020">
    <property type="term" value="C:membrane"/>
    <property type="evidence" value="ECO:0007669"/>
    <property type="project" value="GOC"/>
</dbReference>
<dbReference type="InterPro" id="IPR029098">
    <property type="entry name" value="Acetyltransf_C"/>
</dbReference>